<dbReference type="Pfam" id="PF13520">
    <property type="entry name" value="AA_permease_2"/>
    <property type="match status" value="1"/>
</dbReference>
<feature type="transmembrane region" description="Helical" evidence="6">
    <location>
        <begin position="226"/>
        <end position="248"/>
    </location>
</feature>
<evidence type="ECO:0000256" key="5">
    <source>
        <dbReference type="ARBA" id="ARBA00023136"/>
    </source>
</evidence>
<evidence type="ECO:0000256" key="1">
    <source>
        <dbReference type="ARBA" id="ARBA00004651"/>
    </source>
</evidence>
<dbReference type="RefSeq" id="WP_078698351.1">
    <property type="nucleotide sequence ID" value="NZ_LT796768.1"/>
</dbReference>
<name>A0A1T4YN94_9ACTN</name>
<evidence type="ECO:0000256" key="6">
    <source>
        <dbReference type="SAM" id="Phobius"/>
    </source>
</evidence>
<dbReference type="AlphaFoldDB" id="A0A1T4YN94"/>
<keyword evidence="5 6" id="KW-0472">Membrane</keyword>
<dbReference type="InterPro" id="IPR050367">
    <property type="entry name" value="APC_superfamily"/>
</dbReference>
<accession>A0A1T4YN94</accession>
<feature type="transmembrane region" description="Helical" evidence="6">
    <location>
        <begin position="42"/>
        <end position="64"/>
    </location>
</feature>
<dbReference type="PANTHER" id="PTHR42770:SF7">
    <property type="entry name" value="MEMBRANE PROTEIN"/>
    <property type="match status" value="1"/>
</dbReference>
<evidence type="ECO:0000256" key="3">
    <source>
        <dbReference type="ARBA" id="ARBA00022692"/>
    </source>
</evidence>
<comment type="subcellular location">
    <subcellularLocation>
        <location evidence="1">Cell membrane</location>
        <topology evidence="1">Multi-pass membrane protein</topology>
    </subcellularLocation>
</comment>
<feature type="transmembrane region" description="Helical" evidence="6">
    <location>
        <begin position="419"/>
        <end position="438"/>
    </location>
</feature>
<dbReference type="PANTHER" id="PTHR42770">
    <property type="entry name" value="AMINO ACID TRANSPORTER-RELATED"/>
    <property type="match status" value="1"/>
</dbReference>
<dbReference type="Proteomes" id="UP000191040">
    <property type="component" value="Chromosome I"/>
</dbReference>
<evidence type="ECO:0000256" key="2">
    <source>
        <dbReference type="ARBA" id="ARBA00022475"/>
    </source>
</evidence>
<evidence type="ECO:0000313" key="7">
    <source>
        <dbReference type="EMBL" id="SKB03028.1"/>
    </source>
</evidence>
<feature type="transmembrane region" description="Helical" evidence="6">
    <location>
        <begin position="389"/>
        <end position="412"/>
    </location>
</feature>
<feature type="transmembrane region" description="Helical" evidence="6">
    <location>
        <begin position="305"/>
        <end position="329"/>
    </location>
</feature>
<dbReference type="PIRSF" id="PIRSF006060">
    <property type="entry name" value="AA_transporter"/>
    <property type="match status" value="1"/>
</dbReference>
<dbReference type="Gene3D" id="1.20.1740.10">
    <property type="entry name" value="Amino acid/polyamine transporter I"/>
    <property type="match status" value="1"/>
</dbReference>
<dbReference type="GO" id="GO:0022857">
    <property type="term" value="F:transmembrane transporter activity"/>
    <property type="evidence" value="ECO:0007669"/>
    <property type="project" value="InterPro"/>
</dbReference>
<feature type="transmembrane region" description="Helical" evidence="6">
    <location>
        <begin position="260"/>
        <end position="285"/>
    </location>
</feature>
<feature type="transmembrane region" description="Helical" evidence="6">
    <location>
        <begin position="357"/>
        <end position="377"/>
    </location>
</feature>
<feature type="transmembrane region" description="Helical" evidence="6">
    <location>
        <begin position="70"/>
        <end position="92"/>
    </location>
</feature>
<feature type="transmembrane region" description="Helical" evidence="6">
    <location>
        <begin position="185"/>
        <end position="206"/>
    </location>
</feature>
<evidence type="ECO:0000256" key="4">
    <source>
        <dbReference type="ARBA" id="ARBA00022989"/>
    </source>
</evidence>
<feature type="transmembrane region" description="Helical" evidence="6">
    <location>
        <begin position="450"/>
        <end position="469"/>
    </location>
</feature>
<dbReference type="STRING" id="1736691.SAMN06295964_0124"/>
<dbReference type="OrthoDB" id="3790922at2"/>
<sequence>MRRPSDSRALARAIADPPSVPDVRAQSDLVGLDRRSVRPEDLLANSVAVIAPAASALSVPFVLMRVVGPGAWLSAVLGFGLALLLAAVFSQFATRIAAAGSMYTWVTRSLGPFAGLLVGTSMLLGYGILVAFGISQAIRRSSEAVTSGSTGGVSVDAWSQWWIGVAAIAVCLLVSVRGVRVATRLALVVETALVVGLLVLVALTIMREGLPSASVLSLDGADPWRIVLGATVVMGITVGFESAAALAGEAERPFWSIPRAMTGAVLVAAVLYALGFLAASAPLVAGDHRRGPAQRWFPDSIDVHVADAILSSLLALSFLALALCAWNALARVIFSLAREGALPASLGRTHTRWGSPVAALAVITPFAIAPATVTLLLGREVGELSMTLLRSAVLVLIVAYALVALALPVFLFRIDEITPGPVVVAALAVVLTITLAALDTVEDVRQGDRGGLVLTAATLVGGVLWFAWLRSHRRRALRRMGIHDETITTDLLGA</sequence>
<keyword evidence="2" id="KW-1003">Cell membrane</keyword>
<dbReference type="GO" id="GO:0005886">
    <property type="term" value="C:plasma membrane"/>
    <property type="evidence" value="ECO:0007669"/>
    <property type="project" value="UniProtKB-SubCell"/>
</dbReference>
<organism evidence="7 8">
    <name type="scientific">Aeromicrobium choanae</name>
    <dbReference type="NCBI Taxonomy" id="1736691"/>
    <lineage>
        <taxon>Bacteria</taxon>
        <taxon>Bacillati</taxon>
        <taxon>Actinomycetota</taxon>
        <taxon>Actinomycetes</taxon>
        <taxon>Propionibacteriales</taxon>
        <taxon>Nocardioidaceae</taxon>
        <taxon>Aeromicrobium</taxon>
    </lineage>
</organism>
<dbReference type="InterPro" id="IPR002293">
    <property type="entry name" value="AA/rel_permease1"/>
</dbReference>
<protein>
    <submittedName>
        <fullName evidence="7">Amino acid/polyamine/organocation transporter, APC superfamily</fullName>
    </submittedName>
</protein>
<gene>
    <name evidence="7" type="ORF">SAMN06295964_0124</name>
</gene>
<feature type="transmembrane region" description="Helical" evidence="6">
    <location>
        <begin position="113"/>
        <end position="138"/>
    </location>
</feature>
<evidence type="ECO:0000313" key="8">
    <source>
        <dbReference type="Proteomes" id="UP000191040"/>
    </source>
</evidence>
<keyword evidence="4 6" id="KW-1133">Transmembrane helix</keyword>
<dbReference type="EMBL" id="LT796768">
    <property type="protein sequence ID" value="SKB03028.1"/>
    <property type="molecule type" value="Genomic_DNA"/>
</dbReference>
<reference evidence="8" key="1">
    <citation type="submission" date="2017-02" db="EMBL/GenBank/DDBJ databases">
        <authorList>
            <person name="Varghese N."/>
            <person name="Submissions S."/>
        </authorList>
    </citation>
    <scope>NUCLEOTIDE SEQUENCE [LARGE SCALE GENOMIC DNA]</scope>
    <source>
        <strain evidence="8">9H-4</strain>
    </source>
</reference>
<keyword evidence="8" id="KW-1185">Reference proteome</keyword>
<proteinExistence type="predicted"/>
<keyword evidence="3 6" id="KW-0812">Transmembrane</keyword>
<feature type="transmembrane region" description="Helical" evidence="6">
    <location>
        <begin position="158"/>
        <end position="176"/>
    </location>
</feature>